<feature type="signal peptide" evidence="1">
    <location>
        <begin position="1"/>
        <end position="17"/>
    </location>
</feature>
<evidence type="ECO:0000313" key="2">
    <source>
        <dbReference type="Proteomes" id="UP000887575"/>
    </source>
</evidence>
<evidence type="ECO:0000313" key="3">
    <source>
        <dbReference type="WBParaSite" id="MBELARI_LOCUS12832"/>
    </source>
</evidence>
<name>A0AAF3EFT2_9BILA</name>
<dbReference type="Proteomes" id="UP000887575">
    <property type="component" value="Unassembled WGS sequence"/>
</dbReference>
<proteinExistence type="predicted"/>
<reference evidence="3" key="1">
    <citation type="submission" date="2024-02" db="UniProtKB">
        <authorList>
            <consortium name="WormBaseParasite"/>
        </authorList>
    </citation>
    <scope>IDENTIFICATION</scope>
</reference>
<evidence type="ECO:0000256" key="1">
    <source>
        <dbReference type="SAM" id="SignalP"/>
    </source>
</evidence>
<keyword evidence="2" id="KW-1185">Reference proteome</keyword>
<sequence>MKFYVFLPFLFFHLSDACPPGTGQSPMIAVTVTQLPLDWATAGGTTGGSNLITIQNDLRMAVQNAARRAFPFGTQNSYSRSVGTPSLNNPQTFVCVQSPSTGTTVGTCTFMTGNTQIITQTCVAATQTGGTIGPCANSWKIQFMLSNISPPTLQVQINQFEQLMAQEIQTLKGISSVIVDAGDITDWTGGLFPYG</sequence>
<protein>
    <submittedName>
        <fullName evidence="3">Uncharacterized protein</fullName>
    </submittedName>
</protein>
<feature type="chain" id="PRO_5041921426" evidence="1">
    <location>
        <begin position="18"/>
        <end position="195"/>
    </location>
</feature>
<accession>A0AAF3EFT2</accession>
<dbReference type="AlphaFoldDB" id="A0AAF3EFT2"/>
<organism evidence="2 3">
    <name type="scientific">Mesorhabditis belari</name>
    <dbReference type="NCBI Taxonomy" id="2138241"/>
    <lineage>
        <taxon>Eukaryota</taxon>
        <taxon>Metazoa</taxon>
        <taxon>Ecdysozoa</taxon>
        <taxon>Nematoda</taxon>
        <taxon>Chromadorea</taxon>
        <taxon>Rhabditida</taxon>
        <taxon>Rhabditina</taxon>
        <taxon>Rhabditomorpha</taxon>
        <taxon>Rhabditoidea</taxon>
        <taxon>Rhabditidae</taxon>
        <taxon>Mesorhabditinae</taxon>
        <taxon>Mesorhabditis</taxon>
    </lineage>
</organism>
<dbReference type="WBParaSite" id="MBELARI_LOCUS12832">
    <property type="protein sequence ID" value="MBELARI_LOCUS12832"/>
    <property type="gene ID" value="MBELARI_LOCUS12832"/>
</dbReference>
<keyword evidence="1" id="KW-0732">Signal</keyword>